<evidence type="ECO:0000256" key="1">
    <source>
        <dbReference type="ARBA" id="ARBA00010134"/>
    </source>
</evidence>
<proteinExistence type="inferred from homology"/>
<evidence type="ECO:0000313" key="5">
    <source>
        <dbReference type="Proteomes" id="UP000828390"/>
    </source>
</evidence>
<dbReference type="SUPFAM" id="SSF52129">
    <property type="entry name" value="Caspase-like"/>
    <property type="match status" value="1"/>
</dbReference>
<dbReference type="AlphaFoldDB" id="A0A9D4EMG6"/>
<protein>
    <recommendedName>
        <fullName evidence="3">Peptidase C14 caspase domain-containing protein</fullName>
    </recommendedName>
</protein>
<evidence type="ECO:0000259" key="3">
    <source>
        <dbReference type="Pfam" id="PF00656"/>
    </source>
</evidence>
<dbReference type="Pfam" id="PF00656">
    <property type="entry name" value="Peptidase_C14"/>
    <property type="match status" value="1"/>
</dbReference>
<feature type="domain" description="Peptidase C14 caspase" evidence="3">
    <location>
        <begin position="92"/>
        <end position="230"/>
    </location>
</feature>
<evidence type="ECO:0000256" key="2">
    <source>
        <dbReference type="SAM" id="MobiDB-lite"/>
    </source>
</evidence>
<gene>
    <name evidence="4" type="ORF">DPMN_159007</name>
</gene>
<name>A0A9D4EMG6_DREPO</name>
<dbReference type="OrthoDB" id="6145725at2759"/>
<dbReference type="InterPro" id="IPR029030">
    <property type="entry name" value="Caspase-like_dom_sf"/>
</dbReference>
<reference evidence="4" key="2">
    <citation type="submission" date="2020-11" db="EMBL/GenBank/DDBJ databases">
        <authorList>
            <person name="McCartney M.A."/>
            <person name="Auch B."/>
            <person name="Kono T."/>
            <person name="Mallez S."/>
            <person name="Becker A."/>
            <person name="Gohl D.M."/>
            <person name="Silverstein K.A.T."/>
            <person name="Koren S."/>
            <person name="Bechman K.B."/>
            <person name="Herman A."/>
            <person name="Abrahante J.E."/>
            <person name="Garbe J."/>
        </authorList>
    </citation>
    <scope>NUCLEOTIDE SEQUENCE</scope>
    <source>
        <strain evidence="4">Duluth1</strain>
        <tissue evidence="4">Whole animal</tissue>
    </source>
</reference>
<evidence type="ECO:0000313" key="4">
    <source>
        <dbReference type="EMBL" id="KAH3781181.1"/>
    </source>
</evidence>
<dbReference type="InterPro" id="IPR015917">
    <property type="entry name" value="Pept_C14A"/>
</dbReference>
<keyword evidence="5" id="KW-1185">Reference proteome</keyword>
<accession>A0A9D4EMG6</accession>
<dbReference type="InterPro" id="IPR011600">
    <property type="entry name" value="Pept_C14_caspase"/>
</dbReference>
<dbReference type="EMBL" id="JAIWYP010000008">
    <property type="protein sequence ID" value="KAH3781181.1"/>
    <property type="molecule type" value="Genomic_DNA"/>
</dbReference>
<dbReference type="Gene3D" id="3.40.50.1460">
    <property type="match status" value="1"/>
</dbReference>
<dbReference type="GO" id="GO:0006508">
    <property type="term" value="P:proteolysis"/>
    <property type="evidence" value="ECO:0007669"/>
    <property type="project" value="InterPro"/>
</dbReference>
<comment type="caution">
    <text evidence="4">The sequence shown here is derived from an EMBL/GenBank/DDBJ whole genome shotgun (WGS) entry which is preliminary data.</text>
</comment>
<comment type="similarity">
    <text evidence="1">Belongs to the peptidase C14A family.</text>
</comment>
<reference evidence="4" key="1">
    <citation type="journal article" date="2019" name="bioRxiv">
        <title>The Genome of the Zebra Mussel, Dreissena polymorpha: A Resource for Invasive Species Research.</title>
        <authorList>
            <person name="McCartney M.A."/>
            <person name="Auch B."/>
            <person name="Kono T."/>
            <person name="Mallez S."/>
            <person name="Zhang Y."/>
            <person name="Obille A."/>
            <person name="Becker A."/>
            <person name="Abrahante J.E."/>
            <person name="Garbe J."/>
            <person name="Badalamenti J.P."/>
            <person name="Herman A."/>
            <person name="Mangelson H."/>
            <person name="Liachko I."/>
            <person name="Sullivan S."/>
            <person name="Sone E.D."/>
            <person name="Koren S."/>
            <person name="Silverstein K.A.T."/>
            <person name="Beckman K.B."/>
            <person name="Gohl D.M."/>
        </authorList>
    </citation>
    <scope>NUCLEOTIDE SEQUENCE</scope>
    <source>
        <strain evidence="4">Duluth1</strain>
        <tissue evidence="4">Whole animal</tissue>
    </source>
</reference>
<feature type="region of interest" description="Disordered" evidence="2">
    <location>
        <begin position="222"/>
        <end position="248"/>
    </location>
</feature>
<dbReference type="PRINTS" id="PR00376">
    <property type="entry name" value="IL1BCENZYME"/>
</dbReference>
<dbReference type="GO" id="GO:0004197">
    <property type="term" value="F:cysteine-type endopeptidase activity"/>
    <property type="evidence" value="ECO:0007669"/>
    <property type="project" value="InterPro"/>
</dbReference>
<sequence>MEEPKDEFKIFTDGEFSSPIYRTKAKRVQVVYFCLDSPIGTYNHAKQRIRVDIKASQLYGKEVDIDVFRFDRFYRDRFYDKIKVDEKEKPQMKVELFKNYTCEEVDEVFEVLGKNAHKFDAYFFHFFTYLQVGERGKAVNRHLKDYRLQFYDRAIPLDHIFDKIKACPSMALKPKIFFVQADNLEMLQPLVIKKATPVTSERKIPSDADILVIMSTIPQELASKPRKQRTETNRPVDQPSEDSADRTNGETRLKQCSILVQAIVEILEDHVFRDDDIFTNTPLILGKAKDIIDTTDFGQDYTDYVIPVPTVRSTLTKFFYF</sequence>
<dbReference type="Proteomes" id="UP000828390">
    <property type="component" value="Unassembled WGS sequence"/>
</dbReference>
<organism evidence="4 5">
    <name type="scientific">Dreissena polymorpha</name>
    <name type="common">Zebra mussel</name>
    <name type="synonym">Mytilus polymorpha</name>
    <dbReference type="NCBI Taxonomy" id="45954"/>
    <lineage>
        <taxon>Eukaryota</taxon>
        <taxon>Metazoa</taxon>
        <taxon>Spiralia</taxon>
        <taxon>Lophotrochozoa</taxon>
        <taxon>Mollusca</taxon>
        <taxon>Bivalvia</taxon>
        <taxon>Autobranchia</taxon>
        <taxon>Heteroconchia</taxon>
        <taxon>Euheterodonta</taxon>
        <taxon>Imparidentia</taxon>
        <taxon>Neoheterodontei</taxon>
        <taxon>Myida</taxon>
        <taxon>Dreissenoidea</taxon>
        <taxon>Dreissenidae</taxon>
        <taxon>Dreissena</taxon>
    </lineage>
</organism>